<gene>
    <name evidence="1" type="ORF">MUK42_30031</name>
</gene>
<dbReference type="EMBL" id="CP097508">
    <property type="protein sequence ID" value="URE13634.1"/>
    <property type="molecule type" value="Genomic_DNA"/>
</dbReference>
<dbReference type="Proteomes" id="UP001055439">
    <property type="component" value="Chromosome 6"/>
</dbReference>
<dbReference type="AlphaFoldDB" id="A0A9E7GE23"/>
<accession>A0A9E7GE23</accession>
<proteinExistence type="predicted"/>
<reference evidence="1" key="1">
    <citation type="submission" date="2022-05" db="EMBL/GenBank/DDBJ databases">
        <title>The Musa troglodytarum L. genome provides insights into the mechanism of non-climacteric behaviour and enrichment of carotenoids.</title>
        <authorList>
            <person name="Wang J."/>
        </authorList>
    </citation>
    <scope>NUCLEOTIDE SEQUENCE</scope>
    <source>
        <tissue evidence="1">Leaf</tissue>
    </source>
</reference>
<sequence>MACFKLTSHTLKTPPISFTLPHTSYQLLRLSGFPSDTSCGLCLQLQKRRYHGYDVSNLVQCNLDVYW</sequence>
<organism evidence="1 2">
    <name type="scientific">Musa troglodytarum</name>
    <name type="common">fe'i banana</name>
    <dbReference type="NCBI Taxonomy" id="320322"/>
    <lineage>
        <taxon>Eukaryota</taxon>
        <taxon>Viridiplantae</taxon>
        <taxon>Streptophyta</taxon>
        <taxon>Embryophyta</taxon>
        <taxon>Tracheophyta</taxon>
        <taxon>Spermatophyta</taxon>
        <taxon>Magnoliopsida</taxon>
        <taxon>Liliopsida</taxon>
        <taxon>Zingiberales</taxon>
        <taxon>Musaceae</taxon>
        <taxon>Musa</taxon>
    </lineage>
</organism>
<keyword evidence="2" id="KW-1185">Reference proteome</keyword>
<protein>
    <submittedName>
        <fullName evidence="1">Uncharacterized protein</fullName>
    </submittedName>
</protein>
<evidence type="ECO:0000313" key="2">
    <source>
        <dbReference type="Proteomes" id="UP001055439"/>
    </source>
</evidence>
<name>A0A9E7GE23_9LILI</name>
<evidence type="ECO:0000313" key="1">
    <source>
        <dbReference type="EMBL" id="URE13634.1"/>
    </source>
</evidence>